<dbReference type="InterPro" id="IPR002129">
    <property type="entry name" value="PyrdxlP-dep_de-COase"/>
</dbReference>
<proteinExistence type="inferred from homology"/>
<reference evidence="8 9" key="1">
    <citation type="submission" date="2023-11" db="EMBL/GenBank/DDBJ databases">
        <title>Peredibacter starrii A3.12.</title>
        <authorList>
            <person name="Mitchell R.J."/>
        </authorList>
    </citation>
    <scope>NUCLEOTIDE SEQUENCE [LARGE SCALE GENOMIC DNA]</scope>
    <source>
        <strain evidence="8 9">A3.12</strain>
    </source>
</reference>
<dbReference type="InterPro" id="IPR015424">
    <property type="entry name" value="PyrdxlP-dep_Trfase"/>
</dbReference>
<dbReference type="KEGG" id="psti:SOO65_04520"/>
<evidence type="ECO:0000313" key="9">
    <source>
        <dbReference type="Proteomes" id="UP001324634"/>
    </source>
</evidence>
<protein>
    <submittedName>
        <fullName evidence="8">Aminotransferase class V-fold PLP-dependent enzyme</fullName>
    </submittedName>
</protein>
<dbReference type="SUPFAM" id="SSF53383">
    <property type="entry name" value="PLP-dependent transferases"/>
    <property type="match status" value="1"/>
</dbReference>
<keyword evidence="8" id="KW-0032">Aminotransferase</keyword>
<dbReference type="GO" id="GO:0019752">
    <property type="term" value="P:carboxylic acid metabolic process"/>
    <property type="evidence" value="ECO:0007669"/>
    <property type="project" value="InterPro"/>
</dbReference>
<dbReference type="GO" id="GO:0030170">
    <property type="term" value="F:pyridoxal phosphate binding"/>
    <property type="evidence" value="ECO:0007669"/>
    <property type="project" value="InterPro"/>
</dbReference>
<dbReference type="Proteomes" id="UP001324634">
    <property type="component" value="Chromosome"/>
</dbReference>
<dbReference type="AlphaFoldDB" id="A0AAX4HRW4"/>
<dbReference type="RefSeq" id="WP_321397622.1">
    <property type="nucleotide sequence ID" value="NZ_CP139487.1"/>
</dbReference>
<dbReference type="PANTHER" id="PTHR45677:SF8">
    <property type="entry name" value="CYSTEINE SULFINIC ACID DECARBOXYLASE"/>
    <property type="match status" value="1"/>
</dbReference>
<dbReference type="Gene3D" id="3.90.1150.170">
    <property type="match status" value="1"/>
</dbReference>
<dbReference type="PRINTS" id="PR00800">
    <property type="entry name" value="YHDCRBOXLASE"/>
</dbReference>
<organism evidence="8 9">
    <name type="scientific">Peredibacter starrii</name>
    <dbReference type="NCBI Taxonomy" id="28202"/>
    <lineage>
        <taxon>Bacteria</taxon>
        <taxon>Pseudomonadati</taxon>
        <taxon>Bdellovibrionota</taxon>
        <taxon>Bacteriovoracia</taxon>
        <taxon>Bacteriovoracales</taxon>
        <taxon>Bacteriovoracaceae</taxon>
        <taxon>Peredibacter</taxon>
    </lineage>
</organism>
<dbReference type="EMBL" id="CP139487">
    <property type="protein sequence ID" value="WPU66002.1"/>
    <property type="molecule type" value="Genomic_DNA"/>
</dbReference>
<evidence type="ECO:0000256" key="1">
    <source>
        <dbReference type="ARBA" id="ARBA00001933"/>
    </source>
</evidence>
<sequence length="468" mass="52187">MSHSKDQFLNDVFLTLQNYIRESGNSEKVVSVKRPDALKKILPAISDEGVSDQTLVQELKTILDHSVNTTHPMFLNQLFGGFDAAAWAGEVASTLLNPTMATYEIAPIATVIEKRIVNELLEMMGLERGEGIMVTGGSNSNLLAMLCARTDYNPSIRQTGFGHNRFRVYVSAEAHYSFDKAANITGIGTQNLIQIPSNDKGEMIPEELERIIAADIKDGYVPIMVGATFGTTVLGAFDPLPKIARICETYKVWLHADAAWGGGALFSHSARHLLKGIQLADSVTFDAHKTLGTPLITSFFLTKHSGILKNTNRGGGAEYLFHEYDNSEWDTGTYSLQCGRRADALKFWLLWRSYGTEGMIQRTEHLLELARFATKEISENPRFKLIHSNYLNVCFQVHARRDVENINSFTLKVRNALLKEGKAMVNYATRADGTVFFRLVFPNHQTQKGHVSELLKIILETADRIEIA</sequence>
<evidence type="ECO:0000256" key="6">
    <source>
        <dbReference type="PIRSR" id="PIRSR602129-50"/>
    </source>
</evidence>
<evidence type="ECO:0000256" key="5">
    <source>
        <dbReference type="ARBA" id="ARBA00023239"/>
    </source>
</evidence>
<feature type="modified residue" description="N6-(pyridoxal phosphate)lysine" evidence="6">
    <location>
        <position position="289"/>
    </location>
</feature>
<gene>
    <name evidence="8" type="ORF">SOO65_04520</name>
</gene>
<keyword evidence="4 6" id="KW-0663">Pyridoxal phosphate</keyword>
<accession>A0AAX4HRW4</accession>
<comment type="cofactor">
    <cofactor evidence="1 6 7">
        <name>pyridoxal 5'-phosphate</name>
        <dbReference type="ChEBI" id="CHEBI:597326"/>
    </cofactor>
</comment>
<dbReference type="PANTHER" id="PTHR45677">
    <property type="entry name" value="GLUTAMATE DECARBOXYLASE-RELATED"/>
    <property type="match status" value="1"/>
</dbReference>
<dbReference type="InterPro" id="IPR010977">
    <property type="entry name" value="Aromatic_deC"/>
</dbReference>
<dbReference type="Gene3D" id="3.40.640.10">
    <property type="entry name" value="Type I PLP-dependent aspartate aminotransferase-like (Major domain)"/>
    <property type="match status" value="1"/>
</dbReference>
<keyword evidence="8" id="KW-0808">Transferase</keyword>
<evidence type="ECO:0000256" key="2">
    <source>
        <dbReference type="ARBA" id="ARBA00009533"/>
    </source>
</evidence>
<name>A0AAX4HRW4_9BACT</name>
<evidence type="ECO:0000256" key="3">
    <source>
        <dbReference type="ARBA" id="ARBA00022793"/>
    </source>
</evidence>
<dbReference type="GO" id="GO:0008483">
    <property type="term" value="F:transaminase activity"/>
    <property type="evidence" value="ECO:0007669"/>
    <property type="project" value="UniProtKB-KW"/>
</dbReference>
<keyword evidence="5 7" id="KW-0456">Lyase</keyword>
<dbReference type="GO" id="GO:0016831">
    <property type="term" value="F:carboxy-lyase activity"/>
    <property type="evidence" value="ECO:0007669"/>
    <property type="project" value="UniProtKB-KW"/>
</dbReference>
<evidence type="ECO:0000256" key="7">
    <source>
        <dbReference type="RuleBase" id="RU000382"/>
    </source>
</evidence>
<dbReference type="GO" id="GO:0005737">
    <property type="term" value="C:cytoplasm"/>
    <property type="evidence" value="ECO:0007669"/>
    <property type="project" value="TreeGrafter"/>
</dbReference>
<evidence type="ECO:0000256" key="4">
    <source>
        <dbReference type="ARBA" id="ARBA00022898"/>
    </source>
</evidence>
<keyword evidence="3" id="KW-0210">Decarboxylase</keyword>
<keyword evidence="9" id="KW-1185">Reference proteome</keyword>
<dbReference type="Pfam" id="PF00282">
    <property type="entry name" value="Pyridoxal_deC"/>
    <property type="match status" value="1"/>
</dbReference>
<comment type="similarity">
    <text evidence="2 7">Belongs to the group II decarboxylase family.</text>
</comment>
<dbReference type="InterPro" id="IPR015421">
    <property type="entry name" value="PyrdxlP-dep_Trfase_major"/>
</dbReference>
<evidence type="ECO:0000313" key="8">
    <source>
        <dbReference type="EMBL" id="WPU66002.1"/>
    </source>
</evidence>
<dbReference type="GO" id="GO:0006520">
    <property type="term" value="P:amino acid metabolic process"/>
    <property type="evidence" value="ECO:0007669"/>
    <property type="project" value="InterPro"/>
</dbReference>